<evidence type="ECO:0000313" key="5">
    <source>
        <dbReference type="Proteomes" id="UP000308133"/>
    </source>
</evidence>
<dbReference type="AlphaFoldDB" id="A0A4U7AVX5"/>
<feature type="transmembrane region" description="Helical" evidence="3">
    <location>
        <begin position="69"/>
        <end position="87"/>
    </location>
</feature>
<evidence type="ECO:0000313" key="4">
    <source>
        <dbReference type="EMBL" id="TKX22633.1"/>
    </source>
</evidence>
<evidence type="ECO:0000256" key="2">
    <source>
        <dbReference type="ARBA" id="ARBA00006727"/>
    </source>
</evidence>
<dbReference type="GO" id="GO:0016020">
    <property type="term" value="C:membrane"/>
    <property type="evidence" value="ECO:0007669"/>
    <property type="project" value="UniProtKB-SubCell"/>
</dbReference>
<feature type="transmembrane region" description="Helical" evidence="3">
    <location>
        <begin position="236"/>
        <end position="264"/>
    </location>
</feature>
<dbReference type="GO" id="GO:0022857">
    <property type="term" value="F:transmembrane transporter activity"/>
    <property type="evidence" value="ECO:0007669"/>
    <property type="project" value="InterPro"/>
</dbReference>
<dbReference type="EMBL" id="PTQR01000065">
    <property type="protein sequence ID" value="TKX22633.1"/>
    <property type="molecule type" value="Genomic_DNA"/>
</dbReference>
<keyword evidence="3" id="KW-0472">Membrane</keyword>
<evidence type="ECO:0000256" key="1">
    <source>
        <dbReference type="ARBA" id="ARBA00004141"/>
    </source>
</evidence>
<reference evidence="4 5" key="1">
    <citation type="submission" date="2018-02" db="EMBL/GenBank/DDBJ databases">
        <title>Draft genome sequences of Elsinoe sp., causing black scab on jojoba.</title>
        <authorList>
            <person name="Stodart B."/>
            <person name="Jeffress S."/>
            <person name="Ash G."/>
            <person name="Arun Chinnappa K."/>
        </authorList>
    </citation>
    <scope>NUCLEOTIDE SEQUENCE [LARGE SCALE GENOMIC DNA]</scope>
    <source>
        <strain evidence="4 5">Hillstone_2</strain>
    </source>
</reference>
<dbReference type="Proteomes" id="UP000308133">
    <property type="component" value="Unassembled WGS sequence"/>
</dbReference>
<dbReference type="InterPro" id="IPR050327">
    <property type="entry name" value="Proton-linked_MCT"/>
</dbReference>
<feature type="transmembrane region" description="Helical" evidence="3">
    <location>
        <begin position="276"/>
        <end position="296"/>
    </location>
</feature>
<accession>A0A4U7AVX5</accession>
<feature type="transmembrane region" description="Helical" evidence="3">
    <location>
        <begin position="35"/>
        <end position="57"/>
    </location>
</feature>
<keyword evidence="3" id="KW-1133">Transmembrane helix</keyword>
<comment type="similarity">
    <text evidence="2">Belongs to the major facilitator superfamily. Monocarboxylate porter (TC 2.A.1.13) family.</text>
</comment>
<dbReference type="Pfam" id="PF07690">
    <property type="entry name" value="MFS_1"/>
    <property type="match status" value="1"/>
</dbReference>
<comment type="caution">
    <text evidence="4">The sequence shown here is derived from an EMBL/GenBank/DDBJ whole genome shotgun (WGS) entry which is preliminary data.</text>
</comment>
<feature type="transmembrane region" description="Helical" evidence="3">
    <location>
        <begin position="153"/>
        <end position="176"/>
    </location>
</feature>
<dbReference type="SUPFAM" id="SSF103473">
    <property type="entry name" value="MFS general substrate transporter"/>
    <property type="match status" value="1"/>
</dbReference>
<proteinExistence type="inferred from homology"/>
<organism evidence="4 5">
    <name type="scientific">Elsinoe australis</name>
    <dbReference type="NCBI Taxonomy" id="40998"/>
    <lineage>
        <taxon>Eukaryota</taxon>
        <taxon>Fungi</taxon>
        <taxon>Dikarya</taxon>
        <taxon>Ascomycota</taxon>
        <taxon>Pezizomycotina</taxon>
        <taxon>Dothideomycetes</taxon>
        <taxon>Dothideomycetidae</taxon>
        <taxon>Myriangiales</taxon>
        <taxon>Elsinoaceae</taxon>
        <taxon>Elsinoe</taxon>
    </lineage>
</organism>
<keyword evidence="3" id="KW-0812">Transmembrane</keyword>
<dbReference type="PANTHER" id="PTHR11360">
    <property type="entry name" value="MONOCARBOXYLATE TRANSPORTER"/>
    <property type="match status" value="1"/>
</dbReference>
<feature type="transmembrane region" description="Helical" evidence="3">
    <location>
        <begin position="390"/>
        <end position="410"/>
    </location>
</feature>
<evidence type="ECO:0000256" key="3">
    <source>
        <dbReference type="SAM" id="Phobius"/>
    </source>
</evidence>
<protein>
    <submittedName>
        <fullName evidence="4">MFS transporter-like protein 90</fullName>
    </submittedName>
</protein>
<gene>
    <name evidence="4" type="ORF">C1H76_5163</name>
</gene>
<feature type="transmembrane region" description="Helical" evidence="3">
    <location>
        <begin position="126"/>
        <end position="147"/>
    </location>
</feature>
<name>A0A4U7AVX5_9PEZI</name>
<comment type="subcellular location">
    <subcellularLocation>
        <location evidence="1">Membrane</location>
        <topology evidence="1">Multi-pass membrane protein</topology>
    </subcellularLocation>
</comment>
<dbReference type="InterPro" id="IPR011701">
    <property type="entry name" value="MFS"/>
</dbReference>
<dbReference type="Gene3D" id="1.20.1250.20">
    <property type="entry name" value="MFS general substrate transporter like domains"/>
    <property type="match status" value="2"/>
</dbReference>
<sequence length="414" mass="43890">MATARPFIPPGFAMTYGIFQEYYQSNWTFHGSKNVAGVIGTTSNGVMYLSMPFLFAALSRRWARFRRTAAIAGILVACLGFLLSSFSNQVWQLVATQGVFSALGCALIYSPTTLSLSENYSTTNRAFALGIVLSSKNIVGTTCPFLLHHLLSHLGITITLRIWTGLTLLTSIPVLLMPMHAPHLDPAPSSHEYRPRKIPWSFLRHPAIYIHATATLLQSSGYGIPQTYLPTYAQNIALSASSATVLLTLFNAPGIISSSAFGLLSDNRRFPLSATAVACVSALASGLAAFLLWGMATGGANAMPLLALFAIIYGSFAGGYSATWGGMIKEMEQESAERNEAIDSGVVYGLLNGARGVGYVGGGLAGVQLLKVGEGSEIGGFGYASGYGPLIVYTGLATVCGGWGVAWKLGRSLR</sequence>
<feature type="transmembrane region" description="Helical" evidence="3">
    <location>
        <begin position="302"/>
        <end position="325"/>
    </location>
</feature>
<dbReference type="InterPro" id="IPR036259">
    <property type="entry name" value="MFS_trans_sf"/>
</dbReference>
<feature type="transmembrane region" description="Helical" evidence="3">
    <location>
        <begin position="346"/>
        <end position="370"/>
    </location>
</feature>
<dbReference type="PANTHER" id="PTHR11360:SF156">
    <property type="entry name" value="MONOCARBOXYLATE TRANSPORTER, PUTATIVE (AFU_ORTHOLOGUE AFUA_4G14260)-RELATED"/>
    <property type="match status" value="1"/>
</dbReference>